<gene>
    <name evidence="3" type="ORF">HXX76_004214</name>
</gene>
<name>A0A835TJS0_CHLIN</name>
<accession>A0A835TJS0</accession>
<feature type="coiled-coil region" evidence="1">
    <location>
        <begin position="135"/>
        <end position="169"/>
    </location>
</feature>
<feature type="region of interest" description="Disordered" evidence="2">
    <location>
        <begin position="481"/>
        <end position="504"/>
    </location>
</feature>
<feature type="compositionally biased region" description="Gly residues" evidence="2">
    <location>
        <begin position="216"/>
        <end position="225"/>
    </location>
</feature>
<feature type="region of interest" description="Disordered" evidence="2">
    <location>
        <begin position="180"/>
        <end position="225"/>
    </location>
</feature>
<feature type="compositionally biased region" description="Low complexity" evidence="2">
    <location>
        <begin position="382"/>
        <end position="394"/>
    </location>
</feature>
<organism evidence="3 4">
    <name type="scientific">Chlamydomonas incerta</name>
    <dbReference type="NCBI Taxonomy" id="51695"/>
    <lineage>
        <taxon>Eukaryota</taxon>
        <taxon>Viridiplantae</taxon>
        <taxon>Chlorophyta</taxon>
        <taxon>core chlorophytes</taxon>
        <taxon>Chlorophyceae</taxon>
        <taxon>CS clade</taxon>
        <taxon>Chlamydomonadales</taxon>
        <taxon>Chlamydomonadaceae</taxon>
        <taxon>Chlamydomonas</taxon>
    </lineage>
</organism>
<feature type="compositionally biased region" description="Pro residues" evidence="2">
    <location>
        <begin position="370"/>
        <end position="381"/>
    </location>
</feature>
<keyword evidence="1" id="KW-0175">Coiled coil</keyword>
<feature type="region of interest" description="Disordered" evidence="2">
    <location>
        <begin position="336"/>
        <end position="452"/>
    </location>
</feature>
<feature type="compositionally biased region" description="Low complexity" evidence="2">
    <location>
        <begin position="350"/>
        <end position="369"/>
    </location>
</feature>
<feature type="coiled-coil region" evidence="1">
    <location>
        <begin position="74"/>
        <end position="104"/>
    </location>
</feature>
<protein>
    <submittedName>
        <fullName evidence="3">Uncharacterized protein</fullName>
    </submittedName>
</protein>
<feature type="compositionally biased region" description="Low complexity" evidence="2">
    <location>
        <begin position="428"/>
        <end position="444"/>
    </location>
</feature>
<feature type="compositionally biased region" description="Acidic residues" evidence="2">
    <location>
        <begin position="396"/>
        <end position="405"/>
    </location>
</feature>
<sequence length="538" mass="55592">MSEENWQLRRRIAELQKQLTLTQTAQRRGEAEAAKLRLSLARAEEMLGQREAGALSPNSMVGQLHRTPETSNLVASLRQRLDECEAAREDLRRELERLAKSTRATTVAELHAEALACGEETGRQLARAELLAGRATAAAAEAAELRRKLAEQSESHAAEKARMEQALRQLHDALGGAAMAGGPGGCQQSAVTDHTTQCSTGHANRSDGREPVAASGGSGASRGGGSSCNPLAAVNTAATVADVTACAEVLLSHAHQIDARVPLGPAHRGNMAVMEAWARNRGPQVAGAPAVLRALRAHQGRLHAALAALPGGPIFTNASLAALTAQAARAAAQLAADVPEPRQGSEVGISSGARAPPASAPQPQLRQLPFPVPPLKLPGPSPAGSAASPWMPSPVAEEDPDEVESLESVPGEASPAPYRADVGSSPRPAAGVGSQQGAASPAAGTGRLLSGRVENRSKYDVMRGRQQQQQSAPVPLLALDRTQGYGSGHVPPGTGVGQPPKAVGMGAGVGVRAADPVKDDSWAELGVEEVDEDLDGDY</sequence>
<dbReference type="OrthoDB" id="10619121at2759"/>
<feature type="compositionally biased region" description="Polar residues" evidence="2">
    <location>
        <begin position="186"/>
        <end position="203"/>
    </location>
</feature>
<dbReference type="EMBL" id="JAEHOC010000007">
    <property type="protein sequence ID" value="KAG2440100.1"/>
    <property type="molecule type" value="Genomic_DNA"/>
</dbReference>
<reference evidence="3" key="1">
    <citation type="journal article" date="2020" name="bioRxiv">
        <title>Comparative genomics of Chlamydomonas.</title>
        <authorList>
            <person name="Craig R.J."/>
            <person name="Hasan A.R."/>
            <person name="Ness R.W."/>
            <person name="Keightley P.D."/>
        </authorList>
    </citation>
    <scope>NUCLEOTIDE SEQUENCE</scope>
    <source>
        <strain evidence="3">SAG 7.73</strain>
    </source>
</reference>
<evidence type="ECO:0000313" key="4">
    <source>
        <dbReference type="Proteomes" id="UP000650467"/>
    </source>
</evidence>
<dbReference type="AlphaFoldDB" id="A0A835TJS0"/>
<evidence type="ECO:0000256" key="2">
    <source>
        <dbReference type="SAM" id="MobiDB-lite"/>
    </source>
</evidence>
<evidence type="ECO:0000256" key="1">
    <source>
        <dbReference type="SAM" id="Coils"/>
    </source>
</evidence>
<evidence type="ECO:0000313" key="3">
    <source>
        <dbReference type="EMBL" id="KAG2440100.1"/>
    </source>
</evidence>
<comment type="caution">
    <text evidence="3">The sequence shown here is derived from an EMBL/GenBank/DDBJ whole genome shotgun (WGS) entry which is preliminary data.</text>
</comment>
<keyword evidence="4" id="KW-1185">Reference proteome</keyword>
<proteinExistence type="predicted"/>
<dbReference type="Proteomes" id="UP000650467">
    <property type="component" value="Unassembled WGS sequence"/>
</dbReference>